<keyword evidence="2" id="KW-1185">Reference proteome</keyword>
<organism evidence="1 2">
    <name type="scientific">Lipomyces kononenkoae</name>
    <name type="common">Yeast</name>
    <dbReference type="NCBI Taxonomy" id="34357"/>
    <lineage>
        <taxon>Eukaryota</taxon>
        <taxon>Fungi</taxon>
        <taxon>Dikarya</taxon>
        <taxon>Ascomycota</taxon>
        <taxon>Saccharomycotina</taxon>
        <taxon>Lipomycetes</taxon>
        <taxon>Lipomycetales</taxon>
        <taxon>Lipomycetaceae</taxon>
        <taxon>Lipomyces</taxon>
    </lineage>
</organism>
<comment type="caution">
    <text evidence="1">The sequence shown here is derived from an EMBL/GenBank/DDBJ whole genome shotgun (WGS) entry which is preliminary data.</text>
</comment>
<evidence type="ECO:0000313" key="2">
    <source>
        <dbReference type="Proteomes" id="UP001433508"/>
    </source>
</evidence>
<accession>A0ACC3SRI1</accession>
<evidence type="ECO:0000313" key="1">
    <source>
        <dbReference type="EMBL" id="KAK9234208.1"/>
    </source>
</evidence>
<name>A0ACC3SRI1_LIPKO</name>
<protein>
    <submittedName>
        <fullName evidence="1">Uncharacterized protein</fullName>
    </submittedName>
</protein>
<dbReference type="EMBL" id="MU971501">
    <property type="protein sequence ID" value="KAK9234208.1"/>
    <property type="molecule type" value="Genomic_DNA"/>
</dbReference>
<proteinExistence type="predicted"/>
<dbReference type="Proteomes" id="UP001433508">
    <property type="component" value="Unassembled WGS sequence"/>
</dbReference>
<reference evidence="2" key="1">
    <citation type="journal article" date="2024" name="Front. Bioeng. Biotechnol.">
        <title>Genome-scale model development and genomic sequencing of the oleaginous clade Lipomyces.</title>
        <authorList>
            <person name="Czajka J.J."/>
            <person name="Han Y."/>
            <person name="Kim J."/>
            <person name="Mondo S.J."/>
            <person name="Hofstad B.A."/>
            <person name="Robles A."/>
            <person name="Haridas S."/>
            <person name="Riley R."/>
            <person name="LaButti K."/>
            <person name="Pangilinan J."/>
            <person name="Andreopoulos W."/>
            <person name="Lipzen A."/>
            <person name="Yan J."/>
            <person name="Wang M."/>
            <person name="Ng V."/>
            <person name="Grigoriev I.V."/>
            <person name="Spatafora J.W."/>
            <person name="Magnuson J.K."/>
            <person name="Baker S.E."/>
            <person name="Pomraning K.R."/>
        </authorList>
    </citation>
    <scope>NUCLEOTIDE SEQUENCE [LARGE SCALE GENOMIC DNA]</scope>
    <source>
        <strain evidence="2">CBS 7786</strain>
    </source>
</reference>
<gene>
    <name evidence="1" type="ORF">V1525DRAFT_422455</name>
</gene>
<sequence>MSQQKDEEVPSGEIRDDSYAMKSQAASGPLPVQKDEAPVESPYQEGRADTQQQLERDDVDVDTSNILPGERLRHAKPKGPGYSEGPEESDLPQESQETGRSRPRAVS</sequence>